<protein>
    <submittedName>
        <fullName evidence="5">RepFIB replication protein A</fullName>
    </submittedName>
</protein>
<dbReference type="Pfam" id="PF01051">
    <property type="entry name" value="Rep3_N"/>
    <property type="match status" value="1"/>
</dbReference>
<dbReference type="EMBL" id="LC520274">
    <property type="protein sequence ID" value="BBV20602.1"/>
    <property type="molecule type" value="Genomic_DNA"/>
</dbReference>
<organism evidence="5">
    <name type="scientific">Escherichia coli</name>
    <dbReference type="NCBI Taxonomy" id="562"/>
    <lineage>
        <taxon>Bacteria</taxon>
        <taxon>Pseudomonadati</taxon>
        <taxon>Pseudomonadota</taxon>
        <taxon>Gammaproteobacteria</taxon>
        <taxon>Enterobacterales</taxon>
        <taxon>Enterobacteriaceae</taxon>
        <taxon>Escherichia</taxon>
    </lineage>
</organism>
<feature type="region of interest" description="Disordered" evidence="2">
    <location>
        <begin position="333"/>
        <end position="352"/>
    </location>
</feature>
<accession>A0A6F8QK81</accession>
<dbReference type="AlphaFoldDB" id="A0A6F8QK81"/>
<dbReference type="GO" id="GO:0003887">
    <property type="term" value="F:DNA-directed DNA polymerase activity"/>
    <property type="evidence" value="ECO:0007669"/>
    <property type="project" value="InterPro"/>
</dbReference>
<dbReference type="GO" id="GO:0006270">
    <property type="term" value="P:DNA replication initiation"/>
    <property type="evidence" value="ECO:0007669"/>
    <property type="project" value="InterPro"/>
</dbReference>
<keyword evidence="3" id="KW-0472">Membrane</keyword>
<geneLocation type="plasmid" evidence="5">
    <name>pC0079</name>
</geneLocation>
<evidence type="ECO:0000259" key="4">
    <source>
        <dbReference type="Pfam" id="PF01051"/>
    </source>
</evidence>
<proteinExistence type="inferred from homology"/>
<keyword evidence="5" id="KW-0614">Plasmid</keyword>
<dbReference type="InterPro" id="IPR000525">
    <property type="entry name" value="Initiator_Rep_WH1"/>
</dbReference>
<reference evidence="5" key="1">
    <citation type="journal article" date="2020" name="Antimicrob. Agents Chemother.">
        <title>Characterization of blaCTX-M-27/F1:A2:B20 Plasmids Harbored by Escherichia coli Sequence Type 131 Sublineage C1/H30R Isolates Spreading among Elderly Japanese in Nonacute-Care Settings.</title>
        <authorList>
            <person name="Matsuo N."/>
            <person name="Nonogaki R."/>
            <person name="Hayashi M."/>
            <person name="Wachino J."/>
            <person name="Suzuki M."/>
            <person name="Arakawa Y."/>
            <person name="Kawamura K."/>
        </authorList>
    </citation>
    <scope>NUCLEOTIDE SEQUENCE</scope>
    <source>
        <strain evidence="5">C0079</strain>
        <plasmid evidence="5">pC0079</plasmid>
    </source>
</reference>
<gene>
    <name evidence="5" type="primary">repB</name>
</gene>
<dbReference type="Gene3D" id="1.10.10.10">
    <property type="entry name" value="Winged helix-like DNA-binding domain superfamily/Winged helix DNA-binding domain"/>
    <property type="match status" value="1"/>
</dbReference>
<evidence type="ECO:0000256" key="1">
    <source>
        <dbReference type="ARBA" id="ARBA00038283"/>
    </source>
</evidence>
<keyword evidence="3" id="KW-0812">Transmembrane</keyword>
<evidence type="ECO:0000256" key="3">
    <source>
        <dbReference type="SAM" id="Phobius"/>
    </source>
</evidence>
<name>A0A6F8QK81_ECOLX</name>
<feature type="domain" description="Initiator Rep protein WH1" evidence="4">
    <location>
        <begin position="154"/>
        <end position="264"/>
    </location>
</feature>
<feature type="transmembrane region" description="Helical" evidence="3">
    <location>
        <begin position="20"/>
        <end position="40"/>
    </location>
</feature>
<comment type="similarity">
    <text evidence="1">Belongs to the initiator RepB protein family.</text>
</comment>
<evidence type="ECO:0000256" key="2">
    <source>
        <dbReference type="SAM" id="MobiDB-lite"/>
    </source>
</evidence>
<sequence>MVSMPDSVVKYRLQVFLQSVSGVLTHDFLFILLLSTGWRLSGKRKFRHQKLFGEVDKSSGELVTLTPNNNNTVQPVALMRLGVFVPTLKSLKNSKKNTLSRTDATEELTRLSLARAEGFDKVEITGPRLDMDNDFKTWVGIIHSFARHNVIGDKVELPFVEFAKLCGIPSSQSSRRLRERISPSLKRIAGTVISFSRTDEKHTREYITHLVQSAYYDTERDIVQLQADPRLFELYQFDRKVLLQLKAINALKRRESAQALYTFIESLPRDPAPISLARLRARLNLKSPVFSQNQTVRRAMEQLREIGYLDYTEIQRGRTKFFCIHYRRPRLKAPNDESKENPLPPSPAEKVSPEMAEKLALLEKLGITLDDPGKTLQIPLNINCSQ</sequence>
<evidence type="ECO:0000313" key="5">
    <source>
        <dbReference type="EMBL" id="BBV20602.1"/>
    </source>
</evidence>
<keyword evidence="3" id="KW-1133">Transmembrane helix</keyword>
<dbReference type="InterPro" id="IPR036388">
    <property type="entry name" value="WH-like_DNA-bd_sf"/>
</dbReference>